<dbReference type="Proteomes" id="UP000195321">
    <property type="component" value="Unassembled WGS sequence"/>
</dbReference>
<evidence type="ECO:0000256" key="1">
    <source>
        <dbReference type="SAM" id="Phobius"/>
    </source>
</evidence>
<protein>
    <submittedName>
        <fullName evidence="2">Uncharacterized protein</fullName>
    </submittedName>
</protein>
<sequence>MIIMHLLLFILTYSFYNIIKMNLIINYIPLLDINLNSLLFIYVIINLNYFFINYNLHNNIISYIYKWNLRGNVNA</sequence>
<reference evidence="2 3" key="1">
    <citation type="submission" date="2017-02" db="EMBL/GenBank/DDBJ databases">
        <title>Bacillus pseudomycoides isolate FSL K6-0042.</title>
        <authorList>
            <person name="Kovac J."/>
        </authorList>
    </citation>
    <scope>NUCLEOTIDE SEQUENCE [LARGE SCALE GENOMIC DNA]</scope>
    <source>
        <strain evidence="2 3">FSL K6-0042</strain>
    </source>
</reference>
<keyword evidence="1" id="KW-0812">Transmembrane</keyword>
<comment type="caution">
    <text evidence="2">The sequence shown here is derived from an EMBL/GenBank/DDBJ whole genome shotgun (WGS) entry which is preliminary data.</text>
</comment>
<evidence type="ECO:0000313" key="3">
    <source>
        <dbReference type="Proteomes" id="UP000195321"/>
    </source>
</evidence>
<organism evidence="2 3">
    <name type="scientific">Bacillus pseudomycoides</name>
    <dbReference type="NCBI Taxonomy" id="64104"/>
    <lineage>
        <taxon>Bacteria</taxon>
        <taxon>Bacillati</taxon>
        <taxon>Bacillota</taxon>
        <taxon>Bacilli</taxon>
        <taxon>Bacillales</taxon>
        <taxon>Bacillaceae</taxon>
        <taxon>Bacillus</taxon>
        <taxon>Bacillus cereus group</taxon>
    </lineage>
</organism>
<dbReference type="AlphaFoldDB" id="A0A1Y3MBV9"/>
<gene>
    <name evidence="2" type="ORF">BW425_26555</name>
</gene>
<evidence type="ECO:0000313" key="2">
    <source>
        <dbReference type="EMBL" id="OUM45940.1"/>
    </source>
</evidence>
<keyword evidence="1" id="KW-1133">Transmembrane helix</keyword>
<keyword evidence="1" id="KW-0472">Membrane</keyword>
<name>A0A1Y3MBV9_9BACI</name>
<feature type="transmembrane region" description="Helical" evidence="1">
    <location>
        <begin position="7"/>
        <end position="29"/>
    </location>
</feature>
<proteinExistence type="predicted"/>
<dbReference type="EMBL" id="MWPX01000073">
    <property type="protein sequence ID" value="OUM45940.1"/>
    <property type="molecule type" value="Genomic_DNA"/>
</dbReference>
<feature type="transmembrane region" description="Helical" evidence="1">
    <location>
        <begin position="35"/>
        <end position="56"/>
    </location>
</feature>
<accession>A0A1Y3MBV9</accession>